<dbReference type="EMBL" id="JAPDHZ010000003">
    <property type="protein sequence ID" value="MDG0791981.1"/>
    <property type="molecule type" value="Genomic_DNA"/>
</dbReference>
<name>A0A9X4KHC8_9BACL</name>
<protein>
    <submittedName>
        <fullName evidence="3">Alpha/beta fold hydrolase</fullName>
    </submittedName>
</protein>
<dbReference type="GO" id="GO:0016787">
    <property type="term" value="F:hydrolase activity"/>
    <property type="evidence" value="ECO:0007669"/>
    <property type="project" value="UniProtKB-KW"/>
</dbReference>
<dbReference type="PRINTS" id="PR00412">
    <property type="entry name" value="EPOXHYDRLASE"/>
</dbReference>
<gene>
    <name evidence="3" type="ORF">OMP38_14785</name>
</gene>
<keyword evidence="4" id="KW-1185">Reference proteome</keyword>
<dbReference type="Proteomes" id="UP001153387">
    <property type="component" value="Unassembled WGS sequence"/>
</dbReference>
<dbReference type="InterPro" id="IPR000073">
    <property type="entry name" value="AB_hydrolase_1"/>
</dbReference>
<evidence type="ECO:0000313" key="4">
    <source>
        <dbReference type="Proteomes" id="UP001153387"/>
    </source>
</evidence>
<sequence length="281" mass="29354">MARNRLTLNNGLEVSYLDEGQGAPLLLLHGYCGSAAYWDDVLPLLSAHARVVAPDARGHGETAATGGSYAMEQLAEDALRLLDALNIGQAFVLGHSMGGYTALALAERAPDRLLGLGLLHSTTFPDDENGKANREKVAARISREGMQGHIRDLVPKLFSTDNLAPLQAQVNRALAIGFGTSAEGGIGAALGMKARPDRRGVLESLDAPILLLAGESDNVIGPDKRFPVSGPNVTHGLLEGAGHMGMMERPAAFAEAILAFVSAAGEKRGGSRCLIATTLCA</sequence>
<comment type="caution">
    <text evidence="3">The sequence shown here is derived from an EMBL/GenBank/DDBJ whole genome shotgun (WGS) entry which is preliminary data.</text>
</comment>
<dbReference type="Gene3D" id="3.40.50.1820">
    <property type="entry name" value="alpha/beta hydrolase"/>
    <property type="match status" value="1"/>
</dbReference>
<keyword evidence="1 3" id="KW-0378">Hydrolase</keyword>
<evidence type="ECO:0000256" key="1">
    <source>
        <dbReference type="ARBA" id="ARBA00022801"/>
    </source>
</evidence>
<dbReference type="PANTHER" id="PTHR43798">
    <property type="entry name" value="MONOACYLGLYCEROL LIPASE"/>
    <property type="match status" value="1"/>
</dbReference>
<dbReference type="InterPro" id="IPR029058">
    <property type="entry name" value="AB_hydrolase_fold"/>
</dbReference>
<dbReference type="RefSeq" id="WP_277565818.1">
    <property type="nucleotide sequence ID" value="NZ_JAPDHZ010000003.1"/>
</dbReference>
<dbReference type="PRINTS" id="PR00111">
    <property type="entry name" value="ABHYDROLASE"/>
</dbReference>
<dbReference type="GO" id="GO:0016020">
    <property type="term" value="C:membrane"/>
    <property type="evidence" value="ECO:0007669"/>
    <property type="project" value="TreeGrafter"/>
</dbReference>
<dbReference type="SUPFAM" id="SSF53474">
    <property type="entry name" value="alpha/beta-Hydrolases"/>
    <property type="match status" value="1"/>
</dbReference>
<organism evidence="3 4">
    <name type="scientific">Cohnella ginsengisoli</name>
    <dbReference type="NCBI Taxonomy" id="425004"/>
    <lineage>
        <taxon>Bacteria</taxon>
        <taxon>Bacillati</taxon>
        <taxon>Bacillota</taxon>
        <taxon>Bacilli</taxon>
        <taxon>Bacillales</taxon>
        <taxon>Paenibacillaceae</taxon>
        <taxon>Cohnella</taxon>
    </lineage>
</organism>
<dbReference type="InterPro" id="IPR000639">
    <property type="entry name" value="Epox_hydrolase-like"/>
</dbReference>
<dbReference type="PANTHER" id="PTHR43798:SF31">
    <property type="entry name" value="AB HYDROLASE SUPERFAMILY PROTEIN YCLE"/>
    <property type="match status" value="1"/>
</dbReference>
<reference evidence="3 4" key="1">
    <citation type="submission" date="2022-10" db="EMBL/GenBank/DDBJ databases">
        <title>Comparative genomic analysis of Cohnella hashimotonis sp. nov., isolated from the International Space Station.</title>
        <authorList>
            <person name="Simpson A."/>
            <person name="Venkateswaran K."/>
        </authorList>
    </citation>
    <scope>NUCLEOTIDE SEQUENCE [LARGE SCALE GENOMIC DNA]</scope>
    <source>
        <strain evidence="3 4">DSM 18997</strain>
    </source>
</reference>
<evidence type="ECO:0000313" key="3">
    <source>
        <dbReference type="EMBL" id="MDG0791981.1"/>
    </source>
</evidence>
<feature type="domain" description="AB hydrolase-1" evidence="2">
    <location>
        <begin position="24"/>
        <end position="250"/>
    </location>
</feature>
<dbReference type="AlphaFoldDB" id="A0A9X4KHC8"/>
<dbReference type="InterPro" id="IPR050266">
    <property type="entry name" value="AB_hydrolase_sf"/>
</dbReference>
<dbReference type="Pfam" id="PF00561">
    <property type="entry name" value="Abhydrolase_1"/>
    <property type="match status" value="1"/>
</dbReference>
<evidence type="ECO:0000259" key="2">
    <source>
        <dbReference type="Pfam" id="PF00561"/>
    </source>
</evidence>
<proteinExistence type="predicted"/>
<accession>A0A9X4KHC8</accession>